<evidence type="ECO:0000256" key="4">
    <source>
        <dbReference type="ARBA" id="ARBA00022468"/>
    </source>
</evidence>
<evidence type="ECO:0000256" key="6">
    <source>
        <dbReference type="SAM" id="MobiDB-lite"/>
    </source>
</evidence>
<keyword evidence="9" id="KW-1185">Reference proteome</keyword>
<reference evidence="8 9" key="1">
    <citation type="journal article" date="2009" name="Science">
        <title>Green evolution and dynamic adaptations revealed by genomes of the marine picoeukaryotes Micromonas.</title>
        <authorList>
            <person name="Worden A.Z."/>
            <person name="Lee J.H."/>
            <person name="Mock T."/>
            <person name="Rouze P."/>
            <person name="Simmons M.P."/>
            <person name="Aerts A.L."/>
            <person name="Allen A.E."/>
            <person name="Cuvelier M.L."/>
            <person name="Derelle E."/>
            <person name="Everett M.V."/>
            <person name="Foulon E."/>
            <person name="Grimwood J."/>
            <person name="Gundlach H."/>
            <person name="Henrissat B."/>
            <person name="Napoli C."/>
            <person name="McDonald S.M."/>
            <person name="Parker M.S."/>
            <person name="Rombauts S."/>
            <person name="Salamov A."/>
            <person name="Von Dassow P."/>
            <person name="Badger J.H."/>
            <person name="Coutinho P.M."/>
            <person name="Demir E."/>
            <person name="Dubchak I."/>
            <person name="Gentemann C."/>
            <person name="Eikrem W."/>
            <person name="Gready J.E."/>
            <person name="John U."/>
            <person name="Lanier W."/>
            <person name="Lindquist E.A."/>
            <person name="Lucas S."/>
            <person name="Mayer K.F."/>
            <person name="Moreau H."/>
            <person name="Not F."/>
            <person name="Otillar R."/>
            <person name="Panaud O."/>
            <person name="Pangilinan J."/>
            <person name="Paulsen I."/>
            <person name="Piegu B."/>
            <person name="Poliakov A."/>
            <person name="Robbens S."/>
            <person name="Schmutz J."/>
            <person name="Toulza E."/>
            <person name="Wyss T."/>
            <person name="Zelensky A."/>
            <person name="Zhou K."/>
            <person name="Armbrust E.V."/>
            <person name="Bhattacharya D."/>
            <person name="Goodenough U.W."/>
            <person name="Van de Peer Y."/>
            <person name="Grigoriev I.V."/>
        </authorList>
    </citation>
    <scope>NUCLEOTIDE SEQUENCE [LARGE SCALE GENOMIC DNA]</scope>
    <source>
        <strain evidence="8 9">CCMP1545</strain>
    </source>
</reference>
<comment type="subcellular location">
    <subcellularLocation>
        <location evidence="1">Cytoplasm</location>
    </subcellularLocation>
</comment>
<feature type="compositionally biased region" description="Basic and acidic residues" evidence="6">
    <location>
        <begin position="113"/>
        <end position="123"/>
    </location>
</feature>
<proteinExistence type="inferred from homology"/>
<dbReference type="eggNOG" id="KOG2390">
    <property type="taxonomic scope" value="Eukaryota"/>
</dbReference>
<evidence type="ECO:0000256" key="5">
    <source>
        <dbReference type="ARBA" id="ARBA00022490"/>
    </source>
</evidence>
<dbReference type="PANTHER" id="PTHR21422:SF9">
    <property type="entry name" value="RAB3 GTPASE-ACTIVATING PROTEIN CATALYTIC SUBUNIT"/>
    <property type="match status" value="1"/>
</dbReference>
<dbReference type="EMBL" id="GG663746">
    <property type="protein sequence ID" value="EEH53395.1"/>
    <property type="molecule type" value="Genomic_DNA"/>
</dbReference>
<feature type="compositionally biased region" description="Basic residues" evidence="6">
    <location>
        <begin position="84"/>
        <end position="93"/>
    </location>
</feature>
<evidence type="ECO:0000259" key="7">
    <source>
        <dbReference type="Pfam" id="PF13890"/>
    </source>
</evidence>
<accession>C1N3A6</accession>
<feature type="compositionally biased region" description="Low complexity" evidence="6">
    <location>
        <begin position="44"/>
        <end position="68"/>
    </location>
</feature>
<dbReference type="OrthoDB" id="568485at2759"/>
<dbReference type="Pfam" id="PF13890">
    <property type="entry name" value="Rab3-GTPase_cat"/>
    <property type="match status" value="1"/>
</dbReference>
<feature type="domain" description="Rab3GAP catalytic subunit conserved" evidence="7">
    <location>
        <begin position="181"/>
        <end position="347"/>
    </location>
</feature>
<dbReference type="AlphaFoldDB" id="C1N3A6"/>
<protein>
    <recommendedName>
        <fullName evidence="3">Rab3 GTPase-activating protein catalytic subunit</fullName>
    </recommendedName>
</protein>
<keyword evidence="5" id="KW-0963">Cytoplasm</keyword>
<feature type="region of interest" description="Disordered" evidence="6">
    <location>
        <begin position="278"/>
        <end position="305"/>
    </location>
</feature>
<dbReference type="GO" id="GO:0005737">
    <property type="term" value="C:cytoplasm"/>
    <property type="evidence" value="ECO:0007669"/>
    <property type="project" value="UniProtKB-SubCell"/>
</dbReference>
<evidence type="ECO:0000256" key="1">
    <source>
        <dbReference type="ARBA" id="ARBA00004496"/>
    </source>
</evidence>
<dbReference type="PANTHER" id="PTHR21422">
    <property type="entry name" value="RAB3 GTPASE-ACTIVATING PROTEIN CATALYTIC SUBUNIT"/>
    <property type="match status" value="1"/>
</dbReference>
<dbReference type="KEGG" id="mpp:MICPUCDRAFT_68591"/>
<evidence type="ECO:0000256" key="3">
    <source>
        <dbReference type="ARBA" id="ARBA00015817"/>
    </source>
</evidence>
<keyword evidence="4" id="KW-0343">GTPase activation</keyword>
<dbReference type="Proteomes" id="UP000001876">
    <property type="component" value="Unassembled WGS sequence"/>
</dbReference>
<evidence type="ECO:0000256" key="2">
    <source>
        <dbReference type="ARBA" id="ARBA00008856"/>
    </source>
</evidence>
<feature type="region of interest" description="Disordered" evidence="6">
    <location>
        <begin position="1"/>
        <end position="208"/>
    </location>
</feature>
<dbReference type="InterPro" id="IPR045700">
    <property type="entry name" value="Rab3GAP1"/>
</dbReference>
<gene>
    <name evidence="8" type="ORF">MICPUCDRAFT_68591</name>
</gene>
<evidence type="ECO:0000313" key="9">
    <source>
        <dbReference type="Proteomes" id="UP000001876"/>
    </source>
</evidence>
<evidence type="ECO:0000313" key="8">
    <source>
        <dbReference type="EMBL" id="EEH53395.1"/>
    </source>
</evidence>
<dbReference type="InterPro" id="IPR026147">
    <property type="entry name" value="Rab3GAP1_conserved"/>
</dbReference>
<feature type="compositionally biased region" description="Low complexity" evidence="6">
    <location>
        <begin position="156"/>
        <end position="165"/>
    </location>
</feature>
<organism evidence="9">
    <name type="scientific">Micromonas pusilla (strain CCMP1545)</name>
    <name type="common">Picoplanktonic green alga</name>
    <dbReference type="NCBI Taxonomy" id="564608"/>
    <lineage>
        <taxon>Eukaryota</taxon>
        <taxon>Viridiplantae</taxon>
        <taxon>Chlorophyta</taxon>
        <taxon>Mamiellophyceae</taxon>
        <taxon>Mamiellales</taxon>
        <taxon>Mamiellaceae</taxon>
        <taxon>Micromonas</taxon>
    </lineage>
</organism>
<feature type="compositionally biased region" description="Low complexity" evidence="6">
    <location>
        <begin position="11"/>
        <end position="22"/>
    </location>
</feature>
<comment type="similarity">
    <text evidence="2">Belongs to the Rab3-GAP catalytic subunit family.</text>
</comment>
<feature type="non-terminal residue" evidence="8">
    <location>
        <position position="569"/>
    </location>
</feature>
<feature type="compositionally biased region" description="Basic and acidic residues" evidence="6">
    <location>
        <begin position="71"/>
        <end position="83"/>
    </location>
</feature>
<sequence length="569" mass="60941">MATFHPGDSVRALGPRRPAPALRRGRDERRRRRGRGTPGRERVLASPEAAASEPVHSSPSPSVESGVRGVRGRERRAGPEARAVRARRRRQRGVRAAVGDGRMGGRRRRLERRGRLERRDAPDRRRRGGRRRVGPDRLARRRRRDQGEVETETETETGAAAAAAAKSTTKNVEAPSAAAAVKPEGVKRASPTGARLLSPPHDVVNEPITQPPFVATEDAMREREAAFAAMGDTEEGRRLRLKTQSGVLVSDMSAFKAANPGAVLGDFVRWHSPKDWIEEEEDGDDRDGGSTAAKPKPKPPRGMLSERMRDETNAWHAHWRDAPSAPARAQKLLFDPMSEGEKALHYLDTSPPAEIFAQLLACACASIGATYAAARPGATLAPAPAFLRDAADCAAATFSRGTGTGTGDAARPREHPRDYATLAGMLQRAERAVARAHALAHRLPGVSDEVLERTLLAAAEDEAARDAAAAAAAERAEDGTSSVAPRAPPRVIEKCIETHERDAFLDLMPAGSAAAAHEAATQTELVLRCGGDGRERSRMHAVASPCYIRVSSAIACGGEEGSGSPTTTT</sequence>
<dbReference type="GO" id="GO:0005096">
    <property type="term" value="F:GTPase activator activity"/>
    <property type="evidence" value="ECO:0007669"/>
    <property type="project" value="UniProtKB-KW"/>
</dbReference>
<dbReference type="GeneID" id="9687786"/>
<dbReference type="STRING" id="564608.C1N3A6"/>
<name>C1N3A6_MICPC</name>
<dbReference type="RefSeq" id="XP_003062576.1">
    <property type="nucleotide sequence ID" value="XM_003062530.1"/>
</dbReference>